<reference evidence="1" key="1">
    <citation type="journal article" date="2021" name="Genome Biol. Evol.">
        <title>A High-Quality Reference Genome for a Parasitic Bivalve with Doubly Uniparental Inheritance (Bivalvia: Unionida).</title>
        <authorList>
            <person name="Smith C.H."/>
        </authorList>
    </citation>
    <scope>NUCLEOTIDE SEQUENCE</scope>
    <source>
        <strain evidence="1">CHS0354</strain>
    </source>
</reference>
<reference evidence="1" key="2">
    <citation type="journal article" date="2021" name="Genome Biol. Evol.">
        <title>Developing a high-quality reference genome for a parasitic bivalve with doubly uniparental inheritance (Bivalvia: Unionida).</title>
        <authorList>
            <person name="Smith C.H."/>
        </authorList>
    </citation>
    <scope>NUCLEOTIDE SEQUENCE</scope>
    <source>
        <strain evidence="1">CHS0354</strain>
        <tissue evidence="1">Mantle</tissue>
    </source>
</reference>
<keyword evidence="2" id="KW-1185">Reference proteome</keyword>
<dbReference type="EMBL" id="JAEAOA010002223">
    <property type="protein sequence ID" value="KAK3597154.1"/>
    <property type="molecule type" value="Genomic_DNA"/>
</dbReference>
<evidence type="ECO:0000313" key="2">
    <source>
        <dbReference type="Proteomes" id="UP001195483"/>
    </source>
</evidence>
<evidence type="ECO:0000313" key="1">
    <source>
        <dbReference type="EMBL" id="KAK3597154.1"/>
    </source>
</evidence>
<dbReference type="Proteomes" id="UP001195483">
    <property type="component" value="Unassembled WGS sequence"/>
</dbReference>
<gene>
    <name evidence="1" type="ORF">CHS0354_038082</name>
</gene>
<dbReference type="AlphaFoldDB" id="A0AAE0SSV9"/>
<comment type="caution">
    <text evidence="1">The sequence shown here is derived from an EMBL/GenBank/DDBJ whole genome shotgun (WGS) entry which is preliminary data.</text>
</comment>
<proteinExistence type="predicted"/>
<reference evidence="1" key="3">
    <citation type="submission" date="2023-05" db="EMBL/GenBank/DDBJ databases">
        <authorList>
            <person name="Smith C.H."/>
        </authorList>
    </citation>
    <scope>NUCLEOTIDE SEQUENCE</scope>
    <source>
        <strain evidence="1">CHS0354</strain>
        <tissue evidence="1">Mantle</tissue>
    </source>
</reference>
<sequence length="112" mass="12968">EDCEDINQFRKKSLMSDWKDTLLYPDKLNNQLHDQSITKSMIHIFNIGQLVREAMIQDGNWTNVWLDYADSLGSISYKLIELALDHYHIPAAYAANQKVLPTTSSYDSMQRS</sequence>
<name>A0AAE0SSV9_9BIVA</name>
<feature type="non-terminal residue" evidence="1">
    <location>
        <position position="1"/>
    </location>
</feature>
<organism evidence="1 2">
    <name type="scientific">Potamilus streckersoni</name>
    <dbReference type="NCBI Taxonomy" id="2493646"/>
    <lineage>
        <taxon>Eukaryota</taxon>
        <taxon>Metazoa</taxon>
        <taxon>Spiralia</taxon>
        <taxon>Lophotrochozoa</taxon>
        <taxon>Mollusca</taxon>
        <taxon>Bivalvia</taxon>
        <taxon>Autobranchia</taxon>
        <taxon>Heteroconchia</taxon>
        <taxon>Palaeoheterodonta</taxon>
        <taxon>Unionida</taxon>
        <taxon>Unionoidea</taxon>
        <taxon>Unionidae</taxon>
        <taxon>Ambleminae</taxon>
        <taxon>Lampsilini</taxon>
        <taxon>Potamilus</taxon>
    </lineage>
</organism>
<protein>
    <submittedName>
        <fullName evidence="1">Uncharacterized protein</fullName>
    </submittedName>
</protein>
<accession>A0AAE0SSV9</accession>